<evidence type="ECO:0000313" key="4">
    <source>
        <dbReference type="Proteomes" id="UP000198406"/>
    </source>
</evidence>
<reference evidence="3 4" key="1">
    <citation type="journal article" date="2015" name="Plant Cell">
        <title>Oil accumulation by the oleaginous diatom Fistulifera solaris as revealed by the genome and transcriptome.</title>
        <authorList>
            <person name="Tanaka T."/>
            <person name="Maeda Y."/>
            <person name="Veluchamy A."/>
            <person name="Tanaka M."/>
            <person name="Abida H."/>
            <person name="Marechal E."/>
            <person name="Bowler C."/>
            <person name="Muto M."/>
            <person name="Sunaga Y."/>
            <person name="Tanaka M."/>
            <person name="Yoshino T."/>
            <person name="Taniguchi T."/>
            <person name="Fukuda Y."/>
            <person name="Nemoto M."/>
            <person name="Matsumoto M."/>
            <person name="Wong P.S."/>
            <person name="Aburatani S."/>
            <person name="Fujibuchi W."/>
        </authorList>
    </citation>
    <scope>NUCLEOTIDE SEQUENCE [LARGE SCALE GENOMIC DNA]</scope>
    <source>
        <strain evidence="3 4">JPCC DA0580</strain>
    </source>
</reference>
<evidence type="ECO:0000313" key="3">
    <source>
        <dbReference type="EMBL" id="GAX17020.1"/>
    </source>
</evidence>
<keyword evidence="1" id="KW-1133">Transmembrane helix</keyword>
<organism evidence="3 4">
    <name type="scientific">Fistulifera solaris</name>
    <name type="common">Oleaginous diatom</name>
    <dbReference type="NCBI Taxonomy" id="1519565"/>
    <lineage>
        <taxon>Eukaryota</taxon>
        <taxon>Sar</taxon>
        <taxon>Stramenopiles</taxon>
        <taxon>Ochrophyta</taxon>
        <taxon>Bacillariophyta</taxon>
        <taxon>Bacillariophyceae</taxon>
        <taxon>Bacillariophycidae</taxon>
        <taxon>Naviculales</taxon>
        <taxon>Naviculaceae</taxon>
        <taxon>Fistulifera</taxon>
    </lineage>
</organism>
<gene>
    <name evidence="3" type="ORF">FisN_5Hu404</name>
</gene>
<evidence type="ECO:0000259" key="2">
    <source>
        <dbReference type="Pfam" id="PF04366"/>
    </source>
</evidence>
<name>A0A1Z5JSL7_FISSO</name>
<dbReference type="PANTHER" id="PTHR15629">
    <property type="entry name" value="SH3YL1 PROTEIN"/>
    <property type="match status" value="1"/>
</dbReference>
<protein>
    <recommendedName>
        <fullName evidence="2">Ysc84 actin-binding domain-containing protein</fullName>
    </recommendedName>
</protein>
<feature type="transmembrane region" description="Helical" evidence="1">
    <location>
        <begin position="44"/>
        <end position="67"/>
    </location>
</feature>
<sequence>MTKVTHDRSTMEGMIAKADVILRCALDPDSVGLPQDLCEQCKGILILSVIEVGFLVTVNFGSGILLAKRSDGSWSLPSAVEVTGIGWGFVGGGSIKDIVIFLMDQGTLKALAQDAGLKLGVQAEFTLANFGRSFSGSVNFSKSAAGRTMSIAYSKGCFGGISIEGALIRTRKAVNEEYYKRSASCFEIIAGAVASPDESKINDVYTKLNMLKKGKKADEHREG</sequence>
<comment type="caution">
    <text evidence="3">The sequence shown here is derived from an EMBL/GenBank/DDBJ whole genome shotgun (WGS) entry which is preliminary data.</text>
</comment>
<keyword evidence="4" id="KW-1185">Reference proteome</keyword>
<evidence type="ECO:0000256" key="1">
    <source>
        <dbReference type="SAM" id="Phobius"/>
    </source>
</evidence>
<keyword evidence="1" id="KW-0472">Membrane</keyword>
<keyword evidence="1" id="KW-0812">Transmembrane</keyword>
<dbReference type="AlphaFoldDB" id="A0A1Z5JSL7"/>
<feature type="domain" description="Ysc84 actin-binding" evidence="2">
    <location>
        <begin position="83"/>
        <end position="199"/>
    </location>
</feature>
<dbReference type="OrthoDB" id="443981at2759"/>
<dbReference type="InParanoid" id="A0A1Z5JSL7"/>
<proteinExistence type="predicted"/>
<dbReference type="GO" id="GO:0035091">
    <property type="term" value="F:phosphatidylinositol binding"/>
    <property type="evidence" value="ECO:0007669"/>
    <property type="project" value="TreeGrafter"/>
</dbReference>
<dbReference type="InterPro" id="IPR007461">
    <property type="entry name" value="Ysc84_actin-binding"/>
</dbReference>
<dbReference type="Proteomes" id="UP000198406">
    <property type="component" value="Unassembled WGS sequence"/>
</dbReference>
<dbReference type="Pfam" id="PF04366">
    <property type="entry name" value="Ysc84"/>
    <property type="match status" value="1"/>
</dbReference>
<dbReference type="InterPro" id="IPR051702">
    <property type="entry name" value="SH3_domain_YSC84-like"/>
</dbReference>
<dbReference type="PANTHER" id="PTHR15629:SF2">
    <property type="entry name" value="SH3 DOMAIN-CONTAINING YSC84-LIKE PROTEIN 1"/>
    <property type="match status" value="1"/>
</dbReference>
<dbReference type="EMBL" id="BDSP01000111">
    <property type="protein sequence ID" value="GAX17020.1"/>
    <property type="molecule type" value="Genomic_DNA"/>
</dbReference>
<accession>A0A1Z5JSL7</accession>